<evidence type="ECO:0000313" key="2">
    <source>
        <dbReference type="Proteomes" id="UP001239111"/>
    </source>
</evidence>
<protein>
    <submittedName>
        <fullName evidence="1">Uncharacterized protein</fullName>
    </submittedName>
</protein>
<sequence length="119" mass="13385">MKYLVALVLVTTAVVFAEQSLVGKDEWDAYKSEHGKVYRGEEDECRKKLYSHNKIKIDNHNKQYEAGLVSYSGGINQFTDELPGERNFGLLPRPGSKVSKSSDSHLSICEKIKKHIGEA</sequence>
<dbReference type="EMBL" id="CM056744">
    <property type="protein sequence ID" value="KAJ8668469.1"/>
    <property type="molecule type" value="Genomic_DNA"/>
</dbReference>
<keyword evidence="2" id="KW-1185">Reference proteome</keyword>
<organism evidence="1 2">
    <name type="scientific">Eretmocerus hayati</name>
    <dbReference type="NCBI Taxonomy" id="131215"/>
    <lineage>
        <taxon>Eukaryota</taxon>
        <taxon>Metazoa</taxon>
        <taxon>Ecdysozoa</taxon>
        <taxon>Arthropoda</taxon>
        <taxon>Hexapoda</taxon>
        <taxon>Insecta</taxon>
        <taxon>Pterygota</taxon>
        <taxon>Neoptera</taxon>
        <taxon>Endopterygota</taxon>
        <taxon>Hymenoptera</taxon>
        <taxon>Apocrita</taxon>
        <taxon>Proctotrupomorpha</taxon>
        <taxon>Chalcidoidea</taxon>
        <taxon>Aphelinidae</taxon>
        <taxon>Aphelininae</taxon>
        <taxon>Eretmocerus</taxon>
    </lineage>
</organism>
<dbReference type="Proteomes" id="UP001239111">
    <property type="component" value="Chromosome 4"/>
</dbReference>
<name>A0ACC2NB73_9HYME</name>
<proteinExistence type="predicted"/>
<evidence type="ECO:0000313" key="1">
    <source>
        <dbReference type="EMBL" id="KAJ8668469.1"/>
    </source>
</evidence>
<comment type="caution">
    <text evidence="1">The sequence shown here is derived from an EMBL/GenBank/DDBJ whole genome shotgun (WGS) entry which is preliminary data.</text>
</comment>
<reference evidence="1" key="1">
    <citation type="submission" date="2023-04" db="EMBL/GenBank/DDBJ databases">
        <title>A chromosome-level genome assembly of the parasitoid wasp Eretmocerus hayati.</title>
        <authorList>
            <person name="Zhong Y."/>
            <person name="Liu S."/>
            <person name="Liu Y."/>
        </authorList>
    </citation>
    <scope>NUCLEOTIDE SEQUENCE</scope>
    <source>
        <strain evidence="1">ZJU_SS_LIU_2023</strain>
    </source>
</reference>
<accession>A0ACC2NB73</accession>
<gene>
    <name evidence="1" type="ORF">QAD02_010132</name>
</gene>